<dbReference type="AlphaFoldDB" id="A0A9P7KV92"/>
<dbReference type="PROSITE" id="PS50297">
    <property type="entry name" value="ANK_REP_REGION"/>
    <property type="match status" value="1"/>
</dbReference>
<accession>A0A9P7KV92</accession>
<dbReference type="SUPFAM" id="SSF48403">
    <property type="entry name" value="Ankyrin repeat"/>
    <property type="match status" value="1"/>
</dbReference>
<evidence type="ECO:0000256" key="3">
    <source>
        <dbReference type="PROSITE-ProRule" id="PRU00023"/>
    </source>
</evidence>
<feature type="coiled-coil region" evidence="4">
    <location>
        <begin position="243"/>
        <end position="270"/>
    </location>
</feature>
<name>A0A9P7KV92_9HYPO</name>
<evidence type="ECO:0000313" key="5">
    <source>
        <dbReference type="EMBL" id="KAG5758490.1"/>
    </source>
</evidence>
<proteinExistence type="predicted"/>
<feature type="repeat" description="ANK" evidence="3">
    <location>
        <begin position="158"/>
        <end position="191"/>
    </location>
</feature>
<dbReference type="PANTHER" id="PTHR24171">
    <property type="entry name" value="ANKYRIN REPEAT DOMAIN-CONTAINING PROTEIN 39-RELATED"/>
    <property type="match status" value="1"/>
</dbReference>
<dbReference type="PROSITE" id="PS50088">
    <property type="entry name" value="ANK_REPEAT"/>
    <property type="match status" value="2"/>
</dbReference>
<keyword evidence="2 3" id="KW-0040">ANK repeat</keyword>
<reference evidence="5" key="2">
    <citation type="submission" date="2020-10" db="EMBL/GenBank/DDBJ databases">
        <authorList>
            <person name="Peck L.D."/>
            <person name="Nowell R.W."/>
            <person name="Flood J."/>
            <person name="Ryan M.J."/>
            <person name="Barraclough T.G."/>
        </authorList>
    </citation>
    <scope>NUCLEOTIDE SEQUENCE</scope>
    <source>
        <strain evidence="5">IMI 127659i</strain>
    </source>
</reference>
<evidence type="ECO:0000256" key="2">
    <source>
        <dbReference type="ARBA" id="ARBA00023043"/>
    </source>
</evidence>
<evidence type="ECO:0000256" key="1">
    <source>
        <dbReference type="ARBA" id="ARBA00022737"/>
    </source>
</evidence>
<evidence type="ECO:0000256" key="4">
    <source>
        <dbReference type="SAM" id="Coils"/>
    </source>
</evidence>
<dbReference type="InterPro" id="IPR036770">
    <property type="entry name" value="Ankyrin_rpt-contain_sf"/>
</dbReference>
<feature type="repeat" description="ANK" evidence="3">
    <location>
        <begin position="81"/>
        <end position="119"/>
    </location>
</feature>
<organism evidence="5 6">
    <name type="scientific">Fusarium xylarioides</name>
    <dbReference type="NCBI Taxonomy" id="221167"/>
    <lineage>
        <taxon>Eukaryota</taxon>
        <taxon>Fungi</taxon>
        <taxon>Dikarya</taxon>
        <taxon>Ascomycota</taxon>
        <taxon>Pezizomycotina</taxon>
        <taxon>Sordariomycetes</taxon>
        <taxon>Hypocreomycetidae</taxon>
        <taxon>Hypocreales</taxon>
        <taxon>Nectriaceae</taxon>
        <taxon>Fusarium</taxon>
        <taxon>Fusarium fujikuroi species complex</taxon>
    </lineage>
</organism>
<protein>
    <recommendedName>
        <fullName evidence="7">Ankyrin repeat protein</fullName>
    </recommendedName>
</protein>
<dbReference type="Pfam" id="PF12796">
    <property type="entry name" value="Ank_2"/>
    <property type="match status" value="1"/>
</dbReference>
<keyword evidence="6" id="KW-1185">Reference proteome</keyword>
<reference evidence="5" key="1">
    <citation type="journal article" date="2020" name="bioRxiv">
        <title>Historical genomics reveals the evolutionary mechanisms behind multiple outbreaks of the host-specific coffee wilt pathogen Fusarium xylarioides.</title>
        <authorList>
            <person name="Peck D."/>
            <person name="Nowell R.W."/>
            <person name="Flood J."/>
            <person name="Ryan M.J."/>
            <person name="Barraclough T.G."/>
        </authorList>
    </citation>
    <scope>NUCLEOTIDE SEQUENCE</scope>
    <source>
        <strain evidence="5">IMI 127659i</strain>
    </source>
</reference>
<evidence type="ECO:0008006" key="7">
    <source>
        <dbReference type="Google" id="ProtNLM"/>
    </source>
</evidence>
<dbReference type="EMBL" id="JADFTT010000815">
    <property type="protein sequence ID" value="KAG5758490.1"/>
    <property type="molecule type" value="Genomic_DNA"/>
</dbReference>
<comment type="caution">
    <text evidence="5">The sequence shown here is derived from an EMBL/GenBank/DDBJ whole genome shotgun (WGS) entry which is preliminary data.</text>
</comment>
<dbReference type="Proteomes" id="UP000750502">
    <property type="component" value="Unassembled WGS sequence"/>
</dbReference>
<evidence type="ECO:0000313" key="6">
    <source>
        <dbReference type="Proteomes" id="UP000750502"/>
    </source>
</evidence>
<gene>
    <name evidence="5" type="ORF">H9Q72_013381</name>
</gene>
<dbReference type="InterPro" id="IPR002110">
    <property type="entry name" value="Ankyrin_rpt"/>
</dbReference>
<dbReference type="SMART" id="SM00248">
    <property type="entry name" value="ANK"/>
    <property type="match status" value="4"/>
</dbReference>
<dbReference type="Gene3D" id="1.25.40.20">
    <property type="entry name" value="Ankyrin repeat-containing domain"/>
    <property type="match status" value="1"/>
</dbReference>
<sequence>MEASMRLECSWITILHLSSLLEELTLNFAAEWAGADLMRRLIDSGADPHVKMMEERVQRIITVLGLLLDCSPETINAQDQYGNTPLHYAAKNYGNLGQEHTAIFRYLCDRGADSSTLNKDGETALHRLCSCDGELPIDTAAIEILLDHGAKVTDTDSRGNTPLHLAVKNLDNLDAIVFLLDYGADISVKNLKGNTPLHEAANGMFRPGVVEEKYKPMGEILRRLQGDEGRLMDELNAKGKSPRQIQDEVRKDLKEKMDDIEIERKRWESEVWKK</sequence>
<keyword evidence="4" id="KW-0175">Coiled coil</keyword>
<dbReference type="PANTHER" id="PTHR24171:SF9">
    <property type="entry name" value="ANKYRIN REPEAT DOMAIN-CONTAINING PROTEIN 39"/>
    <property type="match status" value="1"/>
</dbReference>
<keyword evidence="1" id="KW-0677">Repeat</keyword>
<dbReference type="OrthoDB" id="823504at2759"/>